<evidence type="ECO:0000256" key="2">
    <source>
        <dbReference type="ARBA" id="ARBA00022692"/>
    </source>
</evidence>
<dbReference type="EMBL" id="CABQ01000099">
    <property type="protein sequence ID" value="CBI07510.1"/>
    <property type="molecule type" value="Genomic_DNA"/>
</dbReference>
<proteinExistence type="predicted"/>
<dbReference type="Gene3D" id="2.30.30.60">
    <property type="match status" value="1"/>
</dbReference>
<feature type="transmembrane region" description="Helical" evidence="5">
    <location>
        <begin position="414"/>
        <end position="439"/>
    </location>
</feature>
<evidence type="ECO:0000259" key="6">
    <source>
        <dbReference type="Pfam" id="PF00924"/>
    </source>
</evidence>
<gene>
    <name evidence="7" type="ORF">CARN6_0855</name>
</gene>
<dbReference type="PANTHER" id="PTHR30566:SF5">
    <property type="entry name" value="MECHANOSENSITIVE ION CHANNEL PROTEIN 1, MITOCHONDRIAL-RELATED"/>
    <property type="match status" value="1"/>
</dbReference>
<evidence type="ECO:0000256" key="4">
    <source>
        <dbReference type="ARBA" id="ARBA00023136"/>
    </source>
</evidence>
<dbReference type="GO" id="GO:0055085">
    <property type="term" value="P:transmembrane transport"/>
    <property type="evidence" value="ECO:0007669"/>
    <property type="project" value="InterPro"/>
</dbReference>
<dbReference type="InterPro" id="IPR006685">
    <property type="entry name" value="MscS_channel_2nd"/>
</dbReference>
<protein>
    <submittedName>
        <fullName evidence="7">Putative MscS Mechanosensitive ion channel</fullName>
    </submittedName>
</protein>
<sequence length="616" mass="68242">MDGMADQFPVHEDIAQEREAHFSRARKIFLVVLVGVVLLCAVFLWFTRDAMSHLPFLHSRGQATGSVSTRKQLVDQTPWLTAQALASLAVTSEEARYAREAERLADHDVDQAFAFALREADLQQHALTGHSLALSQRVAQLEQVVSQDQAQVTKLSTGSAAAKQAGDLDVWKAQLSLDSDILADTKKQLARASGDTRDDIQQELKAREATMVKYDSQSGMPTDTALESVQRNGTLAHRIEAWLAQNSRYTAIREAELKTIQDSTALTQHYNQLKVTSSAEENAAASINAAGPNQPGTLSSLKQRAALREILGILYDRIQTEKRLAATYEKWGAQVRLQHRILFHLMLGSVIWLAMILIVMLIADALVRHWTSRPTLDQRRMHTLRAIAEVGIQLVGVCLMLLVIFGVPNQISTVLGLATAGITVALQDFLLAFLGWFVLIGKGGIRIGDLVQIDGVTGEVIEVRLFRTTLLETGDSPDNAHPTGRRVAILNKFAITGQYFNFSTVNQWMWDELTVSVPRSAKTYQVVEKIHEVLREATEADAQQSEREWRQVLKTKSPSHIGSEAQVNLRPAGDGVDLLIRYVTRAANRYDSRNRLYQSILKVLEETAEGATAIGS</sequence>
<feature type="domain" description="Mechanosensitive ion channel MscS" evidence="6">
    <location>
        <begin position="431"/>
        <end position="470"/>
    </location>
</feature>
<dbReference type="AlphaFoldDB" id="E6QJU3"/>
<feature type="transmembrane region" description="Helical" evidence="5">
    <location>
        <begin position="387"/>
        <end position="408"/>
    </location>
</feature>
<evidence type="ECO:0000256" key="1">
    <source>
        <dbReference type="ARBA" id="ARBA00004370"/>
    </source>
</evidence>
<evidence type="ECO:0000313" key="7">
    <source>
        <dbReference type="EMBL" id="CBI07510.1"/>
    </source>
</evidence>
<dbReference type="GO" id="GO:0016020">
    <property type="term" value="C:membrane"/>
    <property type="evidence" value="ECO:0007669"/>
    <property type="project" value="UniProtKB-SubCell"/>
</dbReference>
<reference evidence="7" key="1">
    <citation type="submission" date="2009-10" db="EMBL/GenBank/DDBJ databases">
        <title>Diversity of trophic interactions inside an arsenic-rich microbial ecosystem.</title>
        <authorList>
            <person name="Bertin P.N."/>
            <person name="Heinrich-Salmeron A."/>
            <person name="Pelletier E."/>
            <person name="Goulhen-Chollet F."/>
            <person name="Arsene-Ploetze F."/>
            <person name="Gallien S."/>
            <person name="Calteau A."/>
            <person name="Vallenet D."/>
            <person name="Casiot C."/>
            <person name="Chane-Woon-Ming B."/>
            <person name="Giloteaux L."/>
            <person name="Barakat M."/>
            <person name="Bonnefoy V."/>
            <person name="Bruneel O."/>
            <person name="Chandler M."/>
            <person name="Cleiss J."/>
            <person name="Duran R."/>
            <person name="Elbaz-Poulichet F."/>
            <person name="Fonknechten N."/>
            <person name="Lauga B."/>
            <person name="Mornico D."/>
            <person name="Ortet P."/>
            <person name="Schaeffer C."/>
            <person name="Siguier P."/>
            <person name="Alexander Thil Smith A."/>
            <person name="Van Dorsselaer A."/>
            <person name="Weissenbach J."/>
            <person name="Medigue C."/>
            <person name="Le Paslier D."/>
        </authorList>
    </citation>
    <scope>NUCLEOTIDE SEQUENCE</scope>
</reference>
<evidence type="ECO:0000256" key="5">
    <source>
        <dbReference type="SAM" id="Phobius"/>
    </source>
</evidence>
<dbReference type="Pfam" id="PF00924">
    <property type="entry name" value="MS_channel_2nd"/>
    <property type="match status" value="1"/>
</dbReference>
<evidence type="ECO:0000256" key="3">
    <source>
        <dbReference type="ARBA" id="ARBA00022989"/>
    </source>
</evidence>
<comment type="caution">
    <text evidence="7">The sequence shown here is derived from an EMBL/GenBank/DDBJ whole genome shotgun (WGS) entry which is preliminary data.</text>
</comment>
<keyword evidence="4 5" id="KW-0472">Membrane</keyword>
<keyword evidence="3 5" id="KW-1133">Transmembrane helix</keyword>
<feature type="transmembrane region" description="Helical" evidence="5">
    <location>
        <begin position="341"/>
        <end position="367"/>
    </location>
</feature>
<dbReference type="SUPFAM" id="SSF50182">
    <property type="entry name" value="Sm-like ribonucleoproteins"/>
    <property type="match status" value="1"/>
</dbReference>
<name>E6QJU3_9ZZZZ</name>
<dbReference type="InterPro" id="IPR010920">
    <property type="entry name" value="LSM_dom_sf"/>
</dbReference>
<feature type="transmembrane region" description="Helical" evidence="5">
    <location>
        <begin position="28"/>
        <end position="46"/>
    </location>
</feature>
<keyword evidence="2 5" id="KW-0812">Transmembrane</keyword>
<organism evidence="7">
    <name type="scientific">mine drainage metagenome</name>
    <dbReference type="NCBI Taxonomy" id="410659"/>
    <lineage>
        <taxon>unclassified sequences</taxon>
        <taxon>metagenomes</taxon>
        <taxon>ecological metagenomes</taxon>
    </lineage>
</organism>
<accession>E6QJU3</accession>
<dbReference type="InterPro" id="IPR023408">
    <property type="entry name" value="MscS_beta-dom_sf"/>
</dbReference>
<comment type="subcellular location">
    <subcellularLocation>
        <location evidence="1">Membrane</location>
    </subcellularLocation>
</comment>
<dbReference type="PANTHER" id="PTHR30566">
    <property type="entry name" value="YNAI-RELATED MECHANOSENSITIVE ION CHANNEL"/>
    <property type="match status" value="1"/>
</dbReference>